<evidence type="ECO:0000313" key="4">
    <source>
        <dbReference type="EMBL" id="QHC02281.1"/>
    </source>
</evidence>
<accession>A0A7L4YSQ2</accession>
<dbReference type="Gene3D" id="3.40.190.10">
    <property type="entry name" value="Periplasmic binding protein-like II"/>
    <property type="match status" value="2"/>
</dbReference>
<protein>
    <submittedName>
        <fullName evidence="4">Transporter substrate-binding domain-containing protein</fullName>
    </submittedName>
</protein>
<dbReference type="OrthoDB" id="9762169at2"/>
<dbReference type="RefSeq" id="WP_159547405.1">
    <property type="nucleotide sequence ID" value="NZ_CP047156.1"/>
</dbReference>
<sequence length="318" mass="33148">MATLVFASGCADPTNESSQKGAQPAADGVAEVNVPTTFNTSPEQDRISAKPDPDAVALLPDDLKASGTLVVGGGFAGGGLPPLGFLADDNATPIGVEVDFAYLFADKLGLEPQVDVTSWENIFLGLDSGKYDVAISNVGVSEERKEKYDFATYRLGLHAFEAKKGSGLKVEGPADVAGKRVAVSSGTLQEGILLAWDAENKAAGREPIDIAYYQSPTEYYLALQSGQLDLYLGPNPTATYHVVTAGQTEIVGTVSSSYPIDGKVAVMTQKGDGTVEALSAAIDSAIADGTYQDVLDRWGLGAEAVTESEINPPGLPKK</sequence>
<keyword evidence="5" id="KW-1185">Reference proteome</keyword>
<evidence type="ECO:0000313" key="5">
    <source>
        <dbReference type="Proteomes" id="UP000463857"/>
    </source>
</evidence>
<reference evidence="4 5" key="1">
    <citation type="journal article" date="2018" name="Int. J. Syst. Evol. Microbiol.">
        <title>Epidermidibacterium keratini gen. nov., sp. nov., a member of the family Sporichthyaceae, isolated from keratin epidermis.</title>
        <authorList>
            <person name="Lee D.G."/>
            <person name="Trujillo M.E."/>
            <person name="Kang S."/>
            <person name="Nam J.J."/>
            <person name="Kim Y.J."/>
        </authorList>
    </citation>
    <scope>NUCLEOTIDE SEQUENCE [LARGE SCALE GENOMIC DNA]</scope>
    <source>
        <strain evidence="4 5">EPI-7</strain>
    </source>
</reference>
<dbReference type="PANTHER" id="PTHR35936:SF17">
    <property type="entry name" value="ARGININE-BINDING EXTRACELLULAR PROTEIN ARTP"/>
    <property type="match status" value="1"/>
</dbReference>
<dbReference type="CDD" id="cd01004">
    <property type="entry name" value="PBP2_MidA_like"/>
    <property type="match status" value="1"/>
</dbReference>
<dbReference type="KEGG" id="eke:EK0264_04995"/>
<dbReference type="PANTHER" id="PTHR35936">
    <property type="entry name" value="MEMBRANE-BOUND LYTIC MUREIN TRANSGLYCOSYLASE F"/>
    <property type="match status" value="1"/>
</dbReference>
<gene>
    <name evidence="4" type="ORF">EK0264_04995</name>
</gene>
<evidence type="ECO:0000256" key="1">
    <source>
        <dbReference type="ARBA" id="ARBA00022729"/>
    </source>
</evidence>
<dbReference type="EMBL" id="CP047156">
    <property type="protein sequence ID" value="QHC02281.1"/>
    <property type="molecule type" value="Genomic_DNA"/>
</dbReference>
<evidence type="ECO:0000256" key="2">
    <source>
        <dbReference type="SAM" id="MobiDB-lite"/>
    </source>
</evidence>
<dbReference type="InterPro" id="IPR001638">
    <property type="entry name" value="Solute-binding_3/MltF_N"/>
</dbReference>
<dbReference type="Proteomes" id="UP000463857">
    <property type="component" value="Chromosome"/>
</dbReference>
<feature type="domain" description="Solute-binding protein family 3/N-terminal" evidence="3">
    <location>
        <begin position="68"/>
        <end position="302"/>
    </location>
</feature>
<dbReference type="SMART" id="SM00062">
    <property type="entry name" value="PBPb"/>
    <property type="match status" value="1"/>
</dbReference>
<dbReference type="SUPFAM" id="SSF53850">
    <property type="entry name" value="Periplasmic binding protein-like II"/>
    <property type="match status" value="1"/>
</dbReference>
<feature type="region of interest" description="Disordered" evidence="2">
    <location>
        <begin position="1"/>
        <end position="28"/>
    </location>
</feature>
<evidence type="ECO:0000259" key="3">
    <source>
        <dbReference type="SMART" id="SM00062"/>
    </source>
</evidence>
<name>A0A7L4YSQ2_9ACTN</name>
<dbReference type="AlphaFoldDB" id="A0A7L4YSQ2"/>
<dbReference type="InParanoid" id="A0A7L4YSQ2"/>
<organism evidence="4 5">
    <name type="scientific">Epidermidibacterium keratini</name>
    <dbReference type="NCBI Taxonomy" id="1891644"/>
    <lineage>
        <taxon>Bacteria</taxon>
        <taxon>Bacillati</taxon>
        <taxon>Actinomycetota</taxon>
        <taxon>Actinomycetes</taxon>
        <taxon>Sporichthyales</taxon>
        <taxon>Sporichthyaceae</taxon>
        <taxon>Epidermidibacterium</taxon>
    </lineage>
</organism>
<keyword evidence="1" id="KW-0732">Signal</keyword>
<dbReference type="Pfam" id="PF00497">
    <property type="entry name" value="SBP_bac_3"/>
    <property type="match status" value="1"/>
</dbReference>
<proteinExistence type="predicted"/>